<feature type="region of interest" description="Disordered" evidence="10">
    <location>
        <begin position="626"/>
        <end position="655"/>
    </location>
</feature>
<organism evidence="13">
    <name type="scientific">Spathaspora passalidarum (strain NRRL Y-27907 / 11-Y1)</name>
    <dbReference type="NCBI Taxonomy" id="619300"/>
    <lineage>
        <taxon>Eukaryota</taxon>
        <taxon>Fungi</taxon>
        <taxon>Dikarya</taxon>
        <taxon>Ascomycota</taxon>
        <taxon>Saccharomycotina</taxon>
        <taxon>Pichiomycetes</taxon>
        <taxon>Debaryomycetaceae</taxon>
        <taxon>Spathaspora</taxon>
    </lineage>
</organism>
<gene>
    <name evidence="12" type="ORF">SPAPADRAFT_68493</name>
</gene>
<feature type="region of interest" description="Disordered" evidence="10">
    <location>
        <begin position="1"/>
        <end position="114"/>
    </location>
</feature>
<dbReference type="eggNOG" id="KOG0583">
    <property type="taxonomic scope" value="Eukaryota"/>
</dbReference>
<feature type="region of interest" description="Disordered" evidence="10">
    <location>
        <begin position="719"/>
        <end position="780"/>
    </location>
</feature>
<feature type="compositionally biased region" description="Basic residues" evidence="10">
    <location>
        <begin position="12"/>
        <end position="22"/>
    </location>
</feature>
<keyword evidence="4 9" id="KW-0547">Nucleotide-binding</keyword>
<evidence type="ECO:0000256" key="4">
    <source>
        <dbReference type="ARBA" id="ARBA00022741"/>
    </source>
</evidence>
<dbReference type="OMA" id="DHAFRDY"/>
<evidence type="ECO:0000256" key="2">
    <source>
        <dbReference type="ARBA" id="ARBA00022527"/>
    </source>
</evidence>
<dbReference type="InterPro" id="IPR008271">
    <property type="entry name" value="Ser/Thr_kinase_AS"/>
</dbReference>
<dbReference type="GO" id="GO:0005524">
    <property type="term" value="F:ATP binding"/>
    <property type="evidence" value="ECO:0007669"/>
    <property type="project" value="UniProtKB-UniRule"/>
</dbReference>
<dbReference type="InParanoid" id="G3AU13"/>
<keyword evidence="3" id="KW-0808">Transferase</keyword>
<reference evidence="12 13" key="1">
    <citation type="journal article" date="2011" name="Proc. Natl. Acad. Sci. U.S.A.">
        <title>Comparative genomics of xylose-fermenting fungi for enhanced biofuel production.</title>
        <authorList>
            <person name="Wohlbach D.J."/>
            <person name="Kuo A."/>
            <person name="Sato T.K."/>
            <person name="Potts K.M."/>
            <person name="Salamov A.A."/>
            <person name="LaButti K.M."/>
            <person name="Sun H."/>
            <person name="Clum A."/>
            <person name="Pangilinan J.L."/>
            <person name="Lindquist E.A."/>
            <person name="Lucas S."/>
            <person name="Lapidus A."/>
            <person name="Jin M."/>
            <person name="Gunawan C."/>
            <person name="Balan V."/>
            <person name="Dale B.E."/>
            <person name="Jeffries T.W."/>
            <person name="Zinkel R."/>
            <person name="Barry K.W."/>
            <person name="Grigoriev I.V."/>
            <person name="Gasch A.P."/>
        </authorList>
    </citation>
    <scope>NUCLEOTIDE SEQUENCE [LARGE SCALE GENOMIC DNA]</scope>
    <source>
        <strain evidence="13">NRRL Y-27907 / 11-Y1</strain>
    </source>
</reference>
<dbReference type="FunCoup" id="G3AU13">
    <property type="interactions" value="264"/>
</dbReference>
<keyword evidence="6 9" id="KW-0067">ATP-binding</keyword>
<dbReference type="InterPro" id="IPR011009">
    <property type="entry name" value="Kinase-like_dom_sf"/>
</dbReference>
<dbReference type="FunFam" id="1.10.510.10:FF:000949">
    <property type="entry name" value="Serine/threonine-protein kinase PTK1/STK1"/>
    <property type="match status" value="1"/>
</dbReference>
<dbReference type="PANTHER" id="PTHR44167:SF24">
    <property type="entry name" value="SERINE_THREONINE-PROTEIN KINASE CHK2"/>
    <property type="match status" value="1"/>
</dbReference>
<dbReference type="GO" id="GO:0030447">
    <property type="term" value="P:filamentous growth"/>
    <property type="evidence" value="ECO:0007669"/>
    <property type="project" value="UniProtKB-ARBA"/>
</dbReference>
<dbReference type="HOGENOM" id="CLU_009275_0_0_1"/>
<dbReference type="PANTHER" id="PTHR44167">
    <property type="entry name" value="OVARIAN-SPECIFIC SERINE/THREONINE-PROTEIN KINASE LOK-RELATED"/>
    <property type="match status" value="1"/>
</dbReference>
<evidence type="ECO:0000256" key="9">
    <source>
        <dbReference type="PROSITE-ProRule" id="PRU10141"/>
    </source>
</evidence>
<comment type="catalytic activity">
    <reaction evidence="8">
        <text>L-seryl-[protein] + ATP = O-phospho-L-seryl-[protein] + ADP + H(+)</text>
        <dbReference type="Rhea" id="RHEA:17989"/>
        <dbReference type="Rhea" id="RHEA-COMP:9863"/>
        <dbReference type="Rhea" id="RHEA-COMP:11604"/>
        <dbReference type="ChEBI" id="CHEBI:15378"/>
        <dbReference type="ChEBI" id="CHEBI:29999"/>
        <dbReference type="ChEBI" id="CHEBI:30616"/>
        <dbReference type="ChEBI" id="CHEBI:83421"/>
        <dbReference type="ChEBI" id="CHEBI:456216"/>
        <dbReference type="EC" id="2.7.11.1"/>
    </reaction>
</comment>
<dbReference type="PROSITE" id="PS50011">
    <property type="entry name" value="PROTEIN_KINASE_DOM"/>
    <property type="match status" value="1"/>
</dbReference>
<evidence type="ECO:0000256" key="10">
    <source>
        <dbReference type="SAM" id="MobiDB-lite"/>
    </source>
</evidence>
<evidence type="ECO:0000256" key="8">
    <source>
        <dbReference type="ARBA" id="ARBA00048679"/>
    </source>
</evidence>
<dbReference type="InterPro" id="IPR000719">
    <property type="entry name" value="Prot_kinase_dom"/>
</dbReference>
<feature type="compositionally biased region" description="Basic and acidic residues" evidence="10">
    <location>
        <begin position="731"/>
        <end position="744"/>
    </location>
</feature>
<dbReference type="STRING" id="619300.G3AU13"/>
<dbReference type="PROSITE" id="PS00108">
    <property type="entry name" value="PROTEIN_KINASE_ST"/>
    <property type="match status" value="1"/>
</dbReference>
<feature type="region of interest" description="Disordered" evidence="10">
    <location>
        <begin position="131"/>
        <end position="157"/>
    </location>
</feature>
<dbReference type="PROSITE" id="PS00107">
    <property type="entry name" value="PROTEIN_KINASE_ATP"/>
    <property type="match status" value="1"/>
</dbReference>
<feature type="compositionally biased region" description="Polar residues" evidence="10">
    <location>
        <begin position="626"/>
        <end position="653"/>
    </location>
</feature>
<dbReference type="RefSeq" id="XP_007377359.1">
    <property type="nucleotide sequence ID" value="XM_007377297.1"/>
</dbReference>
<evidence type="ECO:0000259" key="11">
    <source>
        <dbReference type="PROSITE" id="PS50011"/>
    </source>
</evidence>
<sequence>MPLTRSSSQTNTHHHHRHIKNIFKREKSPDDTPSSNSSSTVGLSKLFHHTKEAENDHPELKPPSRVPSAFAIRRHNTNPGRLRSNSEKIPTHSESSSPVQQQHAGQGHPPFHQPKKLTKAETFAHLQQLNTKNAHQQQLRSSRLPSNHNNIATPTSAEKIVYNPYGLNKNPSQEGPKNTSFYLSGVADGERVVANPVADPNDYLPEDLKQASVNLLEDYEIDVGTKKLGAGGSSDVRIINSVHNKKIVFALKKFTLLSKETDEEFYKRVSKEYVIHKKAAISRHVVDTTAIVRIHSQTNLTRGWGMVLEFCGGGDLFSLIVKPGWKRAPLNEKFCLFKQIAYGIKFLHDNDIVHRDIKPENVLLDANGLAKLCDFGVSEYGHEIPGDLTSPAKLSCSYVGSPPYSPPEVMLLKEKSHTEVKNFAYDPFKMDHWGLGMMLFCLVYCGVPFQHASPNDHAFRDYKFSHKRFCSDHQAFRNNVGYTKGPGSEFKLAAKFESTGASRVAWKLCDPSPESRYNLDMLFNDPWFQSLEMCIYEHPDQEVNPFVLPGTGENMPGSGQSNFPYSSAGSVAGSAAPSRRATFNRNPRLEEESVIATGELPANSSLRSMLDLGDVTKKINEIKVTQRGSNAATPMSPQTPSHASDFTPGSTPDINGGVRRVKSMLDVGKSENTGSTVTPMPVTPPSPIEENLESTGDNLPAVTETEDEHVPLVQEMTKIPENVQAEEEAEEAIKEEKIKERPSQESESSGIGEQESIFPLPLPRNDTKIKRDHSSSSLQYDTSFDHDISLQYDSTLQSDLQTSLRKDTSMTENISSQEKEMKQLQVEQSSSQEKELSDSEKADARSLAELKPKLLKSIPDLQLDKDGTCDLGYKIKKHNHTGVSGAEISGAVRRR</sequence>
<feature type="compositionally biased region" description="Polar residues" evidence="10">
    <location>
        <begin position="131"/>
        <end position="156"/>
    </location>
</feature>
<evidence type="ECO:0000313" key="12">
    <source>
        <dbReference type="EMBL" id="EGW30388.1"/>
    </source>
</evidence>
<feature type="domain" description="Protein kinase" evidence="11">
    <location>
        <begin position="222"/>
        <end position="528"/>
    </location>
</feature>
<dbReference type="EMBL" id="GL996505">
    <property type="protein sequence ID" value="EGW30388.1"/>
    <property type="molecule type" value="Genomic_DNA"/>
</dbReference>
<feature type="compositionally biased region" description="Low complexity" evidence="10">
    <location>
        <begin position="31"/>
        <end position="40"/>
    </location>
</feature>
<name>G3AU13_SPAPN</name>
<feature type="compositionally biased region" description="Polar residues" evidence="10">
    <location>
        <begin position="1"/>
        <end position="11"/>
    </location>
</feature>
<protein>
    <recommendedName>
        <fullName evidence="1">non-specific serine/threonine protein kinase</fullName>
        <ecNumber evidence="1">2.7.11.1</ecNumber>
    </recommendedName>
</protein>
<dbReference type="SMART" id="SM00220">
    <property type="entry name" value="S_TKc"/>
    <property type="match status" value="1"/>
</dbReference>
<dbReference type="Proteomes" id="UP000000709">
    <property type="component" value="Unassembled WGS sequence"/>
</dbReference>
<feature type="region of interest" description="Disordered" evidence="10">
    <location>
        <begin position="669"/>
        <end position="696"/>
    </location>
</feature>
<accession>G3AU13</accession>
<dbReference type="SUPFAM" id="SSF56112">
    <property type="entry name" value="Protein kinase-like (PK-like)"/>
    <property type="match status" value="1"/>
</dbReference>
<evidence type="ECO:0000256" key="7">
    <source>
        <dbReference type="ARBA" id="ARBA00047899"/>
    </source>
</evidence>
<feature type="compositionally biased region" description="Low complexity" evidence="10">
    <location>
        <begin position="567"/>
        <end position="581"/>
    </location>
</feature>
<comment type="catalytic activity">
    <reaction evidence="7">
        <text>L-threonyl-[protein] + ATP = O-phospho-L-threonyl-[protein] + ADP + H(+)</text>
        <dbReference type="Rhea" id="RHEA:46608"/>
        <dbReference type="Rhea" id="RHEA-COMP:11060"/>
        <dbReference type="Rhea" id="RHEA-COMP:11605"/>
        <dbReference type="ChEBI" id="CHEBI:15378"/>
        <dbReference type="ChEBI" id="CHEBI:30013"/>
        <dbReference type="ChEBI" id="CHEBI:30616"/>
        <dbReference type="ChEBI" id="CHEBI:61977"/>
        <dbReference type="ChEBI" id="CHEBI:456216"/>
        <dbReference type="EC" id="2.7.11.1"/>
    </reaction>
</comment>
<feature type="region of interest" description="Disordered" evidence="10">
    <location>
        <begin position="567"/>
        <end position="586"/>
    </location>
</feature>
<evidence type="ECO:0000256" key="6">
    <source>
        <dbReference type="ARBA" id="ARBA00022840"/>
    </source>
</evidence>
<evidence type="ECO:0000313" key="13">
    <source>
        <dbReference type="Proteomes" id="UP000000709"/>
    </source>
</evidence>
<dbReference type="GO" id="GO:0004674">
    <property type="term" value="F:protein serine/threonine kinase activity"/>
    <property type="evidence" value="ECO:0007669"/>
    <property type="project" value="UniProtKB-KW"/>
</dbReference>
<dbReference type="GeneID" id="18875222"/>
<dbReference type="Pfam" id="PF00069">
    <property type="entry name" value="Pkinase"/>
    <property type="match status" value="1"/>
</dbReference>
<feature type="region of interest" description="Disordered" evidence="10">
    <location>
        <begin position="799"/>
        <end position="845"/>
    </location>
</feature>
<dbReference type="EC" id="2.7.11.1" evidence="1"/>
<evidence type="ECO:0000256" key="5">
    <source>
        <dbReference type="ARBA" id="ARBA00022777"/>
    </source>
</evidence>
<dbReference type="Gene3D" id="1.10.510.10">
    <property type="entry name" value="Transferase(Phosphotransferase) domain 1"/>
    <property type="match status" value="1"/>
</dbReference>
<dbReference type="AlphaFoldDB" id="G3AU13"/>
<evidence type="ECO:0000256" key="1">
    <source>
        <dbReference type="ARBA" id="ARBA00012513"/>
    </source>
</evidence>
<keyword evidence="5" id="KW-0418">Kinase</keyword>
<feature type="compositionally biased region" description="Basic and acidic residues" evidence="10">
    <location>
        <begin position="49"/>
        <end position="62"/>
    </location>
</feature>
<feature type="compositionally biased region" description="Basic and acidic residues" evidence="10">
    <location>
        <begin position="765"/>
        <end position="774"/>
    </location>
</feature>
<feature type="compositionally biased region" description="Polar residues" evidence="10">
    <location>
        <begin position="92"/>
        <end position="104"/>
    </location>
</feature>
<dbReference type="KEGG" id="spaa:SPAPADRAFT_68493"/>
<keyword evidence="2" id="KW-0723">Serine/threonine-protein kinase</keyword>
<proteinExistence type="predicted"/>
<evidence type="ECO:0000256" key="3">
    <source>
        <dbReference type="ARBA" id="ARBA00022679"/>
    </source>
</evidence>
<feature type="compositionally biased region" description="Basic and acidic residues" evidence="10">
    <location>
        <begin position="832"/>
        <end position="845"/>
    </location>
</feature>
<feature type="binding site" evidence="9">
    <location>
        <position position="252"/>
    </location>
    <ligand>
        <name>ATP</name>
        <dbReference type="ChEBI" id="CHEBI:30616"/>
    </ligand>
</feature>
<dbReference type="OrthoDB" id="4062651at2759"/>
<keyword evidence="13" id="KW-1185">Reference proteome</keyword>
<feature type="compositionally biased region" description="Low complexity" evidence="10">
    <location>
        <begin position="745"/>
        <end position="757"/>
    </location>
</feature>
<dbReference type="InterPro" id="IPR017441">
    <property type="entry name" value="Protein_kinase_ATP_BS"/>
</dbReference>